<feature type="transmembrane region" description="Helical" evidence="1">
    <location>
        <begin position="169"/>
        <end position="188"/>
    </location>
</feature>
<evidence type="ECO:0000313" key="3">
    <source>
        <dbReference type="EMBL" id="NIZ59840.1"/>
    </source>
</evidence>
<keyword evidence="1" id="KW-0812">Transmembrane</keyword>
<dbReference type="EMBL" id="QHLQ01000001">
    <property type="protein sequence ID" value="NIZ59840.1"/>
    <property type="molecule type" value="Genomic_DNA"/>
</dbReference>
<reference evidence="3 4" key="1">
    <citation type="submission" date="2018-05" db="EMBL/GenBank/DDBJ databases">
        <authorList>
            <person name="Zhang Y.-J."/>
        </authorList>
    </citation>
    <scope>NUCLEOTIDE SEQUENCE [LARGE SCALE GENOMIC DNA]</scope>
    <source>
        <strain evidence="3 4">CY04</strain>
    </source>
</reference>
<keyword evidence="4" id="KW-1185">Reference proteome</keyword>
<accession>A0ABX0W527</accession>
<name>A0ABX0W527_9RHOB</name>
<keyword evidence="1" id="KW-1133">Transmembrane helix</keyword>
<feature type="signal peptide" evidence="2">
    <location>
        <begin position="1"/>
        <end position="23"/>
    </location>
</feature>
<dbReference type="NCBIfam" id="TIGR03370">
    <property type="entry name" value="VPLPA-CTERM"/>
    <property type="match status" value="1"/>
</dbReference>
<evidence type="ECO:0008006" key="5">
    <source>
        <dbReference type="Google" id="ProtNLM"/>
    </source>
</evidence>
<keyword evidence="1" id="KW-0472">Membrane</keyword>
<feature type="chain" id="PRO_5047386302" description="VPLPA-CTERM sorting domain-containing protein" evidence="2">
    <location>
        <begin position="24"/>
        <end position="194"/>
    </location>
</feature>
<evidence type="ECO:0000256" key="1">
    <source>
        <dbReference type="SAM" id="Phobius"/>
    </source>
</evidence>
<sequence length="194" mass="19985">MKKLFVGAVAAVLMVGSIGPASSATLMESGTLFSTDDLTRIDDSGTVLEFLNLSRSDGQTISSAVAAHSSYGFAYANSAQVTALLSAFGSTWNGNTSSSIVDAGTNTAQEANIISHLGVTFGSSTLGYFGDTNTAFCFGINCGYGGWVGNWSNNPHSYGGVTMVRVSAVPLPAGLPLLLAGLGALGFMRKRRHI</sequence>
<comment type="caution">
    <text evidence="3">The sequence shown here is derived from an EMBL/GenBank/DDBJ whole genome shotgun (WGS) entry which is preliminary data.</text>
</comment>
<evidence type="ECO:0000256" key="2">
    <source>
        <dbReference type="SAM" id="SignalP"/>
    </source>
</evidence>
<dbReference type="RefSeq" id="WP_167681884.1">
    <property type="nucleotide sequence ID" value="NZ_QHLQ01000001.1"/>
</dbReference>
<dbReference type="InterPro" id="IPR022472">
    <property type="entry name" value="VPLPA-CTERM"/>
</dbReference>
<protein>
    <recommendedName>
        <fullName evidence="5">VPLPA-CTERM sorting domain-containing protein</fullName>
    </recommendedName>
</protein>
<gene>
    <name evidence="3" type="ORF">DL239_02490</name>
</gene>
<keyword evidence="2" id="KW-0732">Signal</keyword>
<dbReference type="Proteomes" id="UP001429564">
    <property type="component" value="Unassembled WGS sequence"/>
</dbReference>
<evidence type="ECO:0000313" key="4">
    <source>
        <dbReference type="Proteomes" id="UP001429564"/>
    </source>
</evidence>
<organism evidence="3 4">
    <name type="scientific">Parasedimentitalea denitrificans</name>
    <dbReference type="NCBI Taxonomy" id="2211118"/>
    <lineage>
        <taxon>Bacteria</taxon>
        <taxon>Pseudomonadati</taxon>
        <taxon>Pseudomonadota</taxon>
        <taxon>Alphaproteobacteria</taxon>
        <taxon>Rhodobacterales</taxon>
        <taxon>Paracoccaceae</taxon>
        <taxon>Parasedimentitalea</taxon>
    </lineage>
</organism>
<proteinExistence type="predicted"/>